<dbReference type="AlphaFoldDB" id="A0AAX4HWE0"/>
<feature type="region of interest" description="Disordered" evidence="1">
    <location>
        <begin position="96"/>
        <end position="119"/>
    </location>
</feature>
<evidence type="ECO:0000313" key="3">
    <source>
        <dbReference type="EMBL" id="WQF75083.1"/>
    </source>
</evidence>
<evidence type="ECO:0000313" key="4">
    <source>
        <dbReference type="Proteomes" id="UP001322277"/>
    </source>
</evidence>
<accession>A0AAX4HWE0</accession>
<feature type="compositionally biased region" description="Polar residues" evidence="1">
    <location>
        <begin position="98"/>
        <end position="109"/>
    </location>
</feature>
<protein>
    <recommendedName>
        <fullName evidence="5">Secreted protein</fullName>
    </recommendedName>
</protein>
<proteinExistence type="predicted"/>
<dbReference type="Proteomes" id="UP001322277">
    <property type="component" value="Chromosome 1"/>
</dbReference>
<dbReference type="GeneID" id="87936600"/>
<dbReference type="RefSeq" id="XP_062772307.1">
    <property type="nucleotide sequence ID" value="XM_062916256.1"/>
</dbReference>
<organism evidence="3 4">
    <name type="scientific">Colletotrichum destructivum</name>
    <dbReference type="NCBI Taxonomy" id="34406"/>
    <lineage>
        <taxon>Eukaryota</taxon>
        <taxon>Fungi</taxon>
        <taxon>Dikarya</taxon>
        <taxon>Ascomycota</taxon>
        <taxon>Pezizomycotina</taxon>
        <taxon>Sordariomycetes</taxon>
        <taxon>Hypocreomycetidae</taxon>
        <taxon>Glomerellales</taxon>
        <taxon>Glomerellaceae</taxon>
        <taxon>Colletotrichum</taxon>
        <taxon>Colletotrichum destructivum species complex</taxon>
    </lineage>
</organism>
<reference evidence="4" key="1">
    <citation type="journal article" date="2023" name="bioRxiv">
        <title>Complete genome of the Medicago anthracnose fungus, Colletotrichum destructivum, reveals a mini-chromosome-like region within a core chromosome.</title>
        <authorList>
            <person name="Lapalu N."/>
            <person name="Simon A."/>
            <person name="Lu A."/>
            <person name="Plaumann P.-L."/>
            <person name="Amselem J."/>
            <person name="Pigne S."/>
            <person name="Auger A."/>
            <person name="Koch C."/>
            <person name="Dallery J.-F."/>
            <person name="O'Connell R.J."/>
        </authorList>
    </citation>
    <scope>NUCLEOTIDE SEQUENCE [LARGE SCALE GENOMIC DNA]</scope>
    <source>
        <strain evidence="4">CBS 520.97</strain>
    </source>
</reference>
<name>A0AAX4HWE0_9PEZI</name>
<dbReference type="KEGG" id="cdet:87936600"/>
<evidence type="ECO:0008006" key="5">
    <source>
        <dbReference type="Google" id="ProtNLM"/>
    </source>
</evidence>
<feature type="chain" id="PRO_5043926421" description="Secreted protein" evidence="2">
    <location>
        <begin position="20"/>
        <end position="119"/>
    </location>
</feature>
<evidence type="ECO:0000256" key="1">
    <source>
        <dbReference type="SAM" id="MobiDB-lite"/>
    </source>
</evidence>
<evidence type="ECO:0000256" key="2">
    <source>
        <dbReference type="SAM" id="SignalP"/>
    </source>
</evidence>
<gene>
    <name evidence="3" type="ORF">CDEST_00097</name>
</gene>
<sequence length="119" mass="13565">MVPMFLFWGVIGLWQVSVTLFWRSGDDVFFSSLEKKHASSQGTLSLELIGRRIFCRHNRSDYPPSKGLLSTEGLLGRAPYHVSSCARRPVDAWRRLSQPRNGLRSSQPGLLQRKPYETS</sequence>
<feature type="signal peptide" evidence="2">
    <location>
        <begin position="1"/>
        <end position="19"/>
    </location>
</feature>
<dbReference type="EMBL" id="CP137305">
    <property type="protein sequence ID" value="WQF75083.1"/>
    <property type="molecule type" value="Genomic_DNA"/>
</dbReference>
<keyword evidence="4" id="KW-1185">Reference proteome</keyword>
<keyword evidence="2" id="KW-0732">Signal</keyword>